<evidence type="ECO:0000313" key="2">
    <source>
        <dbReference type="EMBL" id="KAK9712031.1"/>
    </source>
</evidence>
<feature type="region of interest" description="Disordered" evidence="1">
    <location>
        <begin position="1"/>
        <end position="86"/>
    </location>
</feature>
<feature type="compositionally biased region" description="Polar residues" evidence="1">
    <location>
        <begin position="29"/>
        <end position="74"/>
    </location>
</feature>
<dbReference type="Proteomes" id="UP001458880">
    <property type="component" value="Unassembled WGS sequence"/>
</dbReference>
<proteinExistence type="predicted"/>
<accession>A0AAW1K1M3</accession>
<protein>
    <submittedName>
        <fullName evidence="2">Uncharacterized protein</fullName>
    </submittedName>
</protein>
<organism evidence="2 3">
    <name type="scientific">Popillia japonica</name>
    <name type="common">Japanese beetle</name>
    <dbReference type="NCBI Taxonomy" id="7064"/>
    <lineage>
        <taxon>Eukaryota</taxon>
        <taxon>Metazoa</taxon>
        <taxon>Ecdysozoa</taxon>
        <taxon>Arthropoda</taxon>
        <taxon>Hexapoda</taxon>
        <taxon>Insecta</taxon>
        <taxon>Pterygota</taxon>
        <taxon>Neoptera</taxon>
        <taxon>Endopterygota</taxon>
        <taxon>Coleoptera</taxon>
        <taxon>Polyphaga</taxon>
        <taxon>Scarabaeiformia</taxon>
        <taxon>Scarabaeidae</taxon>
        <taxon>Rutelinae</taxon>
        <taxon>Popillia</taxon>
    </lineage>
</organism>
<feature type="compositionally biased region" description="Polar residues" evidence="1">
    <location>
        <begin position="10"/>
        <end position="19"/>
    </location>
</feature>
<evidence type="ECO:0000256" key="1">
    <source>
        <dbReference type="SAM" id="MobiDB-lite"/>
    </source>
</evidence>
<reference evidence="2 3" key="1">
    <citation type="journal article" date="2024" name="BMC Genomics">
        <title>De novo assembly and annotation of Popillia japonica's genome with initial clues to its potential as an invasive pest.</title>
        <authorList>
            <person name="Cucini C."/>
            <person name="Boschi S."/>
            <person name="Funari R."/>
            <person name="Cardaioli E."/>
            <person name="Iannotti N."/>
            <person name="Marturano G."/>
            <person name="Paoli F."/>
            <person name="Bruttini M."/>
            <person name="Carapelli A."/>
            <person name="Frati F."/>
            <person name="Nardi F."/>
        </authorList>
    </citation>
    <scope>NUCLEOTIDE SEQUENCE [LARGE SCALE GENOMIC DNA]</scope>
    <source>
        <strain evidence="2">DMR45628</strain>
    </source>
</reference>
<keyword evidence="3" id="KW-1185">Reference proteome</keyword>
<comment type="caution">
    <text evidence="2">The sequence shown here is derived from an EMBL/GenBank/DDBJ whole genome shotgun (WGS) entry which is preliminary data.</text>
</comment>
<evidence type="ECO:0000313" key="3">
    <source>
        <dbReference type="Proteomes" id="UP001458880"/>
    </source>
</evidence>
<sequence length="150" mass="16841">MTVGHVASKGPTNSNNSVGVETMDRENYRSYQQRKIPTLPIQNLPSKNRQAEPSTHTESVSTALQVEESNSHCSKISIKKKPKHGSDSDILYSKFKDMLSDRVEIIDYHKFCNILEELKGKQDSLAVGRSYTNDIGSLIGSTYCLLELYE</sequence>
<dbReference type="AlphaFoldDB" id="A0AAW1K1M3"/>
<gene>
    <name evidence="2" type="ORF">QE152_g25119</name>
</gene>
<name>A0AAW1K1M3_POPJA</name>
<dbReference type="EMBL" id="JASPKY010000269">
    <property type="protein sequence ID" value="KAK9712031.1"/>
    <property type="molecule type" value="Genomic_DNA"/>
</dbReference>